<accession>A0AAU9NZK6</accession>
<protein>
    <submittedName>
        <fullName evidence="1">Uncharacterized protein</fullName>
    </submittedName>
</protein>
<evidence type="ECO:0000313" key="1">
    <source>
        <dbReference type="EMBL" id="CAH1443249.1"/>
    </source>
</evidence>
<sequence length="63" mass="7090">MYPGDRIVQMPISHRMATTCLNLSLEDLILGVSNGSECARKRCHHNGKRSINTTRTELALEYS</sequence>
<gene>
    <name evidence="1" type="ORF">LVIROSA_LOCUS29175</name>
</gene>
<dbReference type="EMBL" id="CAKMRJ010005412">
    <property type="protein sequence ID" value="CAH1443249.1"/>
    <property type="molecule type" value="Genomic_DNA"/>
</dbReference>
<dbReference type="AlphaFoldDB" id="A0AAU9NZK6"/>
<reference evidence="1 2" key="1">
    <citation type="submission" date="2022-01" db="EMBL/GenBank/DDBJ databases">
        <authorList>
            <person name="Xiong W."/>
            <person name="Schranz E."/>
        </authorList>
    </citation>
    <scope>NUCLEOTIDE SEQUENCE [LARGE SCALE GENOMIC DNA]</scope>
</reference>
<proteinExistence type="predicted"/>
<comment type="caution">
    <text evidence="1">The sequence shown here is derived from an EMBL/GenBank/DDBJ whole genome shotgun (WGS) entry which is preliminary data.</text>
</comment>
<organism evidence="1 2">
    <name type="scientific">Lactuca virosa</name>
    <dbReference type="NCBI Taxonomy" id="75947"/>
    <lineage>
        <taxon>Eukaryota</taxon>
        <taxon>Viridiplantae</taxon>
        <taxon>Streptophyta</taxon>
        <taxon>Embryophyta</taxon>
        <taxon>Tracheophyta</taxon>
        <taxon>Spermatophyta</taxon>
        <taxon>Magnoliopsida</taxon>
        <taxon>eudicotyledons</taxon>
        <taxon>Gunneridae</taxon>
        <taxon>Pentapetalae</taxon>
        <taxon>asterids</taxon>
        <taxon>campanulids</taxon>
        <taxon>Asterales</taxon>
        <taxon>Asteraceae</taxon>
        <taxon>Cichorioideae</taxon>
        <taxon>Cichorieae</taxon>
        <taxon>Lactucinae</taxon>
        <taxon>Lactuca</taxon>
    </lineage>
</organism>
<evidence type="ECO:0000313" key="2">
    <source>
        <dbReference type="Proteomes" id="UP001157418"/>
    </source>
</evidence>
<keyword evidence="2" id="KW-1185">Reference proteome</keyword>
<name>A0AAU9NZK6_9ASTR</name>
<dbReference type="Proteomes" id="UP001157418">
    <property type="component" value="Unassembled WGS sequence"/>
</dbReference>